<gene>
    <name evidence="4" type="ORF">G6N74_21170</name>
</gene>
<dbReference type="PANTHER" id="PTHR43477">
    <property type="entry name" value="DIHYDROANTICAPSIN 7-DEHYDROGENASE"/>
    <property type="match status" value="1"/>
</dbReference>
<dbReference type="GO" id="GO:0016491">
    <property type="term" value="F:oxidoreductase activity"/>
    <property type="evidence" value="ECO:0007669"/>
    <property type="project" value="UniProtKB-KW"/>
</dbReference>
<comment type="similarity">
    <text evidence="1">Belongs to the short-chain dehydrogenases/reductases (SDR) family.</text>
</comment>
<dbReference type="PANTHER" id="PTHR43477:SF4">
    <property type="entry name" value="DEHYDROGENASE_REDUCTASE SDR FAMILY MEMBER 6"/>
    <property type="match status" value="1"/>
</dbReference>
<reference evidence="4 5" key="1">
    <citation type="submission" date="2020-02" db="EMBL/GenBank/DDBJ databases">
        <title>Genome sequence of the type strain CGMCC 1.15528 of Mesorhizobium zhangyense.</title>
        <authorList>
            <person name="Gao J."/>
            <person name="Sun J."/>
        </authorList>
    </citation>
    <scope>NUCLEOTIDE SEQUENCE [LARGE SCALE GENOMIC DNA]</scope>
    <source>
        <strain evidence="4 5">CGMCC 1.15528</strain>
    </source>
</reference>
<dbReference type="PRINTS" id="PR00080">
    <property type="entry name" value="SDRFAMILY"/>
</dbReference>
<dbReference type="EMBL" id="JAAKZG010000010">
    <property type="protein sequence ID" value="NGN43585.1"/>
    <property type="molecule type" value="Genomic_DNA"/>
</dbReference>
<organism evidence="4 5">
    <name type="scientific">Mesorhizobium zhangyense</name>
    <dbReference type="NCBI Taxonomy" id="1776730"/>
    <lineage>
        <taxon>Bacteria</taxon>
        <taxon>Pseudomonadati</taxon>
        <taxon>Pseudomonadota</taxon>
        <taxon>Alphaproteobacteria</taxon>
        <taxon>Hyphomicrobiales</taxon>
        <taxon>Phyllobacteriaceae</taxon>
        <taxon>Mesorhizobium</taxon>
    </lineage>
</organism>
<dbReference type="Pfam" id="PF13561">
    <property type="entry name" value="adh_short_C2"/>
    <property type="match status" value="1"/>
</dbReference>
<evidence type="ECO:0000256" key="1">
    <source>
        <dbReference type="ARBA" id="ARBA00006484"/>
    </source>
</evidence>
<protein>
    <submittedName>
        <fullName evidence="4">SDR family oxidoreductase</fullName>
    </submittedName>
</protein>
<dbReference type="InterPro" id="IPR002347">
    <property type="entry name" value="SDR_fam"/>
</dbReference>
<keyword evidence="5" id="KW-1185">Reference proteome</keyword>
<dbReference type="InterPro" id="IPR051122">
    <property type="entry name" value="SDR_DHRS6-like"/>
</dbReference>
<evidence type="ECO:0000256" key="3">
    <source>
        <dbReference type="ARBA" id="ARBA00023027"/>
    </source>
</evidence>
<dbReference type="SUPFAM" id="SSF51735">
    <property type="entry name" value="NAD(P)-binding Rossmann-fold domains"/>
    <property type="match status" value="1"/>
</dbReference>
<comment type="caution">
    <text evidence="4">The sequence shown here is derived from an EMBL/GenBank/DDBJ whole genome shotgun (WGS) entry which is preliminary data.</text>
</comment>
<proteinExistence type="inferred from homology"/>
<dbReference type="CDD" id="cd05233">
    <property type="entry name" value="SDR_c"/>
    <property type="match status" value="1"/>
</dbReference>
<accession>A0A7C9V8R5</accession>
<dbReference type="Gene3D" id="3.40.50.720">
    <property type="entry name" value="NAD(P)-binding Rossmann-like Domain"/>
    <property type="match status" value="1"/>
</dbReference>
<name>A0A7C9V8R5_9HYPH</name>
<evidence type="ECO:0000256" key="2">
    <source>
        <dbReference type="ARBA" id="ARBA00023002"/>
    </source>
</evidence>
<keyword evidence="3" id="KW-0520">NAD</keyword>
<dbReference type="Proteomes" id="UP000481252">
    <property type="component" value="Unassembled WGS sequence"/>
</dbReference>
<dbReference type="AlphaFoldDB" id="A0A7C9V8R5"/>
<keyword evidence="2" id="KW-0560">Oxidoreductase</keyword>
<dbReference type="PROSITE" id="PS00061">
    <property type="entry name" value="ADH_SHORT"/>
    <property type="match status" value="1"/>
</dbReference>
<dbReference type="RefSeq" id="WP_165120002.1">
    <property type="nucleotide sequence ID" value="NZ_JAAKZG010000010.1"/>
</dbReference>
<dbReference type="FunFam" id="3.40.50.720:FF:000084">
    <property type="entry name" value="Short-chain dehydrogenase reductase"/>
    <property type="match status" value="1"/>
</dbReference>
<evidence type="ECO:0000313" key="4">
    <source>
        <dbReference type="EMBL" id="NGN43585.1"/>
    </source>
</evidence>
<dbReference type="InterPro" id="IPR020904">
    <property type="entry name" value="Sc_DH/Rdtase_CS"/>
</dbReference>
<sequence length="261" mass="27618">MRLKNKTCLITGASGGIGLAMVEAFLAEGATVVATDLDADVLRERCAPLAGSERVLSRRLDVTNPDGIATLEAELAAEGVFVNVLVNNAAAITIGKLLDTTVEDLRLVFGVNVEGLFNVTKGFLPGMIARGGGTVLNMASLASVRAMHERFAYSASKAAIAMMTRSIAVDYVGQGIRANCICPARVHTPFIENYLTKYYPGEEEQRLEALSRYQPIGRMIQPAEVASMAVYLCSDESAMVTGGSFVIDGGVMAGDQPLHAA</sequence>
<dbReference type="InterPro" id="IPR036291">
    <property type="entry name" value="NAD(P)-bd_dom_sf"/>
</dbReference>
<dbReference type="PRINTS" id="PR00081">
    <property type="entry name" value="GDHRDH"/>
</dbReference>
<evidence type="ECO:0000313" key="5">
    <source>
        <dbReference type="Proteomes" id="UP000481252"/>
    </source>
</evidence>